<feature type="transmembrane region" description="Helical" evidence="1">
    <location>
        <begin position="16"/>
        <end position="35"/>
    </location>
</feature>
<keyword evidence="3" id="KW-1185">Reference proteome</keyword>
<dbReference type="AlphaFoldDB" id="A0A2T6ANC1"/>
<feature type="transmembrane region" description="Helical" evidence="1">
    <location>
        <begin position="304"/>
        <end position="322"/>
    </location>
</feature>
<name>A0A2T6ANC1_9FLAO</name>
<keyword evidence="1" id="KW-1133">Transmembrane helix</keyword>
<keyword evidence="2" id="KW-0808">Transferase</keyword>
<evidence type="ECO:0000256" key="1">
    <source>
        <dbReference type="SAM" id="Phobius"/>
    </source>
</evidence>
<evidence type="ECO:0000313" key="2">
    <source>
        <dbReference type="EMBL" id="PTX45322.1"/>
    </source>
</evidence>
<gene>
    <name evidence="2" type="ORF">C8P64_1317</name>
</gene>
<sequence>MILKGINNYFSNANSWLAWLVLVLPVLVIFSITMVKGPYLHPDELVIVDLGRYILTPSSSWSITWIPSIQEPAFLISYLGVVIQEINYEYLGQYGPRIFSLLGGIAAATSLVGWLKKRNIPIRISLLLGLVFLLDPLFVQSYTIGRIDGWCMFLCIGACWLIHGSYDGKNSFKLITAGAMAALALFIWPSAIFLFPLIILEIFEIFLNKGDHKIDLKQKLNILALFILGSLIITFILVLPVFDQFYKQYENIIQSLYANSHAGSEYNIDGLINNIYELPRVLKFSPFLVIAAIIAFIKIKEKGLLISLMIVTALMVVTLVYINRVQYLIPYLLLATSTLYRRELKYIISNNLKRWLLGVMLLWSISLSIVVRSYLVYNDQKLDERMMLYQAAGNMIGEGEHRVYIPYEFYYPGRTFNWEMYRAYLANNNPLTVEILGKVLPRVDHVIMTEPTVEIENEIIKKGFAIKGEYQLYLDPPEPFNGITTNMQRVRNLYSIFDKPYGPYKLYSRESN</sequence>
<evidence type="ECO:0000313" key="3">
    <source>
        <dbReference type="Proteomes" id="UP000244174"/>
    </source>
</evidence>
<accession>A0A2T6ANC1</accession>
<feature type="transmembrane region" description="Helical" evidence="1">
    <location>
        <begin position="220"/>
        <end position="242"/>
    </location>
</feature>
<organism evidence="2 3">
    <name type="scientific">Christiangramia gaetbulicola</name>
    <dbReference type="NCBI Taxonomy" id="703340"/>
    <lineage>
        <taxon>Bacteria</taxon>
        <taxon>Pseudomonadati</taxon>
        <taxon>Bacteroidota</taxon>
        <taxon>Flavobacteriia</taxon>
        <taxon>Flavobacteriales</taxon>
        <taxon>Flavobacteriaceae</taxon>
        <taxon>Christiangramia</taxon>
    </lineage>
</organism>
<dbReference type="EMBL" id="QBKQ01000001">
    <property type="protein sequence ID" value="PTX45322.1"/>
    <property type="molecule type" value="Genomic_DNA"/>
</dbReference>
<feature type="transmembrane region" description="Helical" evidence="1">
    <location>
        <begin position="281"/>
        <end position="297"/>
    </location>
</feature>
<dbReference type="Proteomes" id="UP000244174">
    <property type="component" value="Unassembled WGS sequence"/>
</dbReference>
<feature type="transmembrane region" description="Helical" evidence="1">
    <location>
        <begin position="355"/>
        <end position="377"/>
    </location>
</feature>
<keyword evidence="1" id="KW-0472">Membrane</keyword>
<reference evidence="2 3" key="1">
    <citation type="submission" date="2018-04" db="EMBL/GenBank/DDBJ databases">
        <title>Genomic Encyclopedia of Archaeal and Bacterial Type Strains, Phase II (KMG-II): from individual species to whole genera.</title>
        <authorList>
            <person name="Goeker M."/>
        </authorList>
    </citation>
    <scope>NUCLEOTIDE SEQUENCE [LARGE SCALE GENOMIC DNA]</scope>
    <source>
        <strain evidence="2 3">DSM 23082</strain>
    </source>
</reference>
<feature type="transmembrane region" description="Helical" evidence="1">
    <location>
        <begin position="120"/>
        <end position="138"/>
    </location>
</feature>
<comment type="caution">
    <text evidence="2">The sequence shown here is derived from an EMBL/GenBank/DDBJ whole genome shotgun (WGS) entry which is preliminary data.</text>
</comment>
<protein>
    <submittedName>
        <fullName evidence="2">4-amino-4-deoxy-L-arabinose transferase-like glycosyltransferase</fullName>
    </submittedName>
</protein>
<keyword evidence="1" id="KW-0812">Transmembrane</keyword>
<proteinExistence type="predicted"/>
<feature type="transmembrane region" description="Helical" evidence="1">
    <location>
        <begin position="98"/>
        <end position="114"/>
    </location>
</feature>
<feature type="transmembrane region" description="Helical" evidence="1">
    <location>
        <begin position="178"/>
        <end position="200"/>
    </location>
</feature>
<dbReference type="GO" id="GO:0016740">
    <property type="term" value="F:transferase activity"/>
    <property type="evidence" value="ECO:0007669"/>
    <property type="project" value="UniProtKB-KW"/>
</dbReference>